<name>A0ACA9RFJ9_9GLOM</name>
<evidence type="ECO:0000313" key="1">
    <source>
        <dbReference type="EMBL" id="CAG8789718.1"/>
    </source>
</evidence>
<dbReference type="Proteomes" id="UP000789920">
    <property type="component" value="Unassembled WGS sequence"/>
</dbReference>
<evidence type="ECO:0000313" key="2">
    <source>
        <dbReference type="Proteomes" id="UP000789920"/>
    </source>
</evidence>
<comment type="caution">
    <text evidence="1">The sequence shown here is derived from an EMBL/GenBank/DDBJ whole genome shotgun (WGS) entry which is preliminary data.</text>
</comment>
<protein>
    <submittedName>
        <fullName evidence="1">9534_t:CDS:1</fullName>
    </submittedName>
</protein>
<accession>A0ACA9RFJ9</accession>
<reference evidence="1" key="1">
    <citation type="submission" date="2021-06" db="EMBL/GenBank/DDBJ databases">
        <authorList>
            <person name="Kallberg Y."/>
            <person name="Tangrot J."/>
            <person name="Rosling A."/>
        </authorList>
    </citation>
    <scope>NUCLEOTIDE SEQUENCE</scope>
    <source>
        <strain evidence="1">MA461A</strain>
    </source>
</reference>
<proteinExistence type="predicted"/>
<keyword evidence="2" id="KW-1185">Reference proteome</keyword>
<feature type="non-terminal residue" evidence="1">
    <location>
        <position position="149"/>
    </location>
</feature>
<sequence>WFLAICLALTVYSFCLMISKKSEIDKWLIILISIVNVAMFLNEIITYFQLITSSNCSEAQILNPDSKCKNSDAVSFTRCSDKSSVEWFYGLNVELREHKYAIPNCAIILLRLLELIAWFIISILNQVNCQGSYCGDKCEFIQASYFTND</sequence>
<dbReference type="EMBL" id="CAJVQC010050937">
    <property type="protein sequence ID" value="CAG8789718.1"/>
    <property type="molecule type" value="Genomic_DNA"/>
</dbReference>
<gene>
    <name evidence="1" type="ORF">RPERSI_LOCUS18928</name>
</gene>
<feature type="non-terminal residue" evidence="1">
    <location>
        <position position="1"/>
    </location>
</feature>
<organism evidence="1 2">
    <name type="scientific">Racocetra persica</name>
    <dbReference type="NCBI Taxonomy" id="160502"/>
    <lineage>
        <taxon>Eukaryota</taxon>
        <taxon>Fungi</taxon>
        <taxon>Fungi incertae sedis</taxon>
        <taxon>Mucoromycota</taxon>
        <taxon>Glomeromycotina</taxon>
        <taxon>Glomeromycetes</taxon>
        <taxon>Diversisporales</taxon>
        <taxon>Gigasporaceae</taxon>
        <taxon>Racocetra</taxon>
    </lineage>
</organism>